<accession>A0A174Q3N1</accession>
<dbReference type="Pfam" id="PF13101">
    <property type="entry name" value="DUF3945"/>
    <property type="match status" value="2"/>
</dbReference>
<dbReference type="AlphaFoldDB" id="A0A174Q3N1"/>
<evidence type="ECO:0000259" key="2">
    <source>
        <dbReference type="Pfam" id="PF13101"/>
    </source>
</evidence>
<feature type="domain" description="DUF4099" evidence="3">
    <location>
        <begin position="134"/>
        <end position="216"/>
    </location>
</feature>
<dbReference type="STRING" id="47678.ERS852494_02769"/>
<feature type="domain" description="DUF3945" evidence="2">
    <location>
        <begin position="338"/>
        <end position="370"/>
    </location>
</feature>
<sequence length="431" mass="49075">MAKKKQEQQEQSQDEHVMAVLDKRTNKTAVISKMNEQDGSIEVVPPDKKNNSSFLKLDRTTPLELFFTNFKNQYQNPTSFSFFLVPLVMLDKVLNAVIQIRKGEDPGPEGKKMVENCELNDEGRIAKLARRYKFDEHQLPWKDLNALGLDKETLFSNHCMGELLKGRITSTALPISKEINGERKDLGEACFMCVKGADGKVELKTLTRMDKPQYDLPVYKGVFTDEEKNKLAETGTLGGIKEIKDTLTGNVCKCYVSFHESTNRIITMPVDAIKIPDYIYGKRLDDKQKQILASGGEVPINDIQRKNDTMLSGVAYVDPTIRDIAFRQSDKQLKVNDTILGAKITPEQKKILENHGMVFIENMRNPKTRQLFSDDVRFSNKSNNLLIGRNAREYKPVVENQKNDRKKETRQTVRHVVSPKPQARKSSLSFS</sequence>
<feature type="domain" description="DUF3945" evidence="2">
    <location>
        <begin position="276"/>
        <end position="328"/>
    </location>
</feature>
<gene>
    <name evidence="4" type="ORF">ERS852494_02769</name>
</gene>
<evidence type="ECO:0000256" key="1">
    <source>
        <dbReference type="SAM" id="MobiDB-lite"/>
    </source>
</evidence>
<protein>
    <submittedName>
        <fullName evidence="4">Copper amine oxidase domain-containing protein</fullName>
    </submittedName>
</protein>
<dbReference type="Proteomes" id="UP000095657">
    <property type="component" value="Unassembled WGS sequence"/>
</dbReference>
<dbReference type="Pfam" id="PF13351">
    <property type="entry name" value="DUF4099"/>
    <property type="match status" value="1"/>
</dbReference>
<feature type="region of interest" description="Disordered" evidence="1">
    <location>
        <begin position="398"/>
        <end position="431"/>
    </location>
</feature>
<dbReference type="RefSeq" id="WP_055172576.1">
    <property type="nucleotide sequence ID" value="NZ_CZAI01000006.1"/>
</dbReference>
<dbReference type="EMBL" id="CZAI01000006">
    <property type="protein sequence ID" value="CUP66057.1"/>
    <property type="molecule type" value="Genomic_DNA"/>
</dbReference>
<dbReference type="InterPro" id="IPR025343">
    <property type="entry name" value="DUF4099"/>
</dbReference>
<name>A0A174Q3N1_9BACE</name>
<proteinExistence type="predicted"/>
<evidence type="ECO:0000259" key="3">
    <source>
        <dbReference type="Pfam" id="PF13351"/>
    </source>
</evidence>
<organism evidence="4 5">
    <name type="scientific">Bacteroides caccae</name>
    <dbReference type="NCBI Taxonomy" id="47678"/>
    <lineage>
        <taxon>Bacteria</taxon>
        <taxon>Pseudomonadati</taxon>
        <taxon>Bacteroidota</taxon>
        <taxon>Bacteroidia</taxon>
        <taxon>Bacteroidales</taxon>
        <taxon>Bacteroidaceae</taxon>
        <taxon>Bacteroides</taxon>
    </lineage>
</organism>
<evidence type="ECO:0000313" key="4">
    <source>
        <dbReference type="EMBL" id="CUP66057.1"/>
    </source>
</evidence>
<dbReference type="InterPro" id="IPR025222">
    <property type="entry name" value="DUF3945"/>
</dbReference>
<evidence type="ECO:0000313" key="5">
    <source>
        <dbReference type="Proteomes" id="UP000095657"/>
    </source>
</evidence>
<reference evidence="4 5" key="1">
    <citation type="submission" date="2015-09" db="EMBL/GenBank/DDBJ databases">
        <authorList>
            <consortium name="Pathogen Informatics"/>
        </authorList>
    </citation>
    <scope>NUCLEOTIDE SEQUENCE [LARGE SCALE GENOMIC DNA]</scope>
    <source>
        <strain evidence="4 5">2789STDY5834880</strain>
    </source>
</reference>
<feature type="compositionally biased region" description="Basic and acidic residues" evidence="1">
    <location>
        <begin position="398"/>
        <end position="411"/>
    </location>
</feature>